<keyword evidence="1" id="KW-0732">Signal</keyword>
<dbReference type="EMBL" id="PQIB02000001">
    <property type="protein sequence ID" value="RLN38915.1"/>
    <property type="molecule type" value="Genomic_DNA"/>
</dbReference>
<dbReference type="AlphaFoldDB" id="A0A3L6THH2"/>
<evidence type="ECO:0000313" key="3">
    <source>
        <dbReference type="Proteomes" id="UP000275267"/>
    </source>
</evidence>
<dbReference type="OrthoDB" id="406505at2759"/>
<dbReference type="SUPFAM" id="SSF50685">
    <property type="entry name" value="Barwin-like endoglucanases"/>
    <property type="match status" value="1"/>
</dbReference>
<evidence type="ECO:0000256" key="1">
    <source>
        <dbReference type="SAM" id="SignalP"/>
    </source>
</evidence>
<keyword evidence="3" id="KW-1185">Reference proteome</keyword>
<gene>
    <name evidence="2" type="ORF">C2845_PM01G38890</name>
</gene>
<comment type="caution">
    <text evidence="2">The sequence shown here is derived from an EMBL/GenBank/DDBJ whole genome shotgun (WGS) entry which is preliminary data.</text>
</comment>
<protein>
    <submittedName>
        <fullName evidence="2">Uncharacterized protein</fullName>
    </submittedName>
</protein>
<feature type="chain" id="PRO_5017925730" evidence="1">
    <location>
        <begin position="24"/>
        <end position="77"/>
    </location>
</feature>
<name>A0A3L6THH2_PANMI</name>
<sequence length="77" mass="7873">MANAKTAVAIAVLALFQVSCAAARRHGKPGPLGRSVVARVADECDSRRGIVGSSLALWRALGLDTGVGEAPVTWSDA</sequence>
<feature type="signal peptide" evidence="1">
    <location>
        <begin position="1"/>
        <end position="23"/>
    </location>
</feature>
<accession>A0A3L6THH2</accession>
<evidence type="ECO:0000313" key="2">
    <source>
        <dbReference type="EMBL" id="RLN38915.1"/>
    </source>
</evidence>
<dbReference type="InterPro" id="IPR036908">
    <property type="entry name" value="RlpA-like_sf"/>
</dbReference>
<dbReference type="Proteomes" id="UP000275267">
    <property type="component" value="Unassembled WGS sequence"/>
</dbReference>
<reference evidence="3" key="1">
    <citation type="journal article" date="2019" name="Nat. Commun.">
        <title>The genome of broomcorn millet.</title>
        <authorList>
            <person name="Zou C."/>
            <person name="Miki D."/>
            <person name="Li D."/>
            <person name="Tang Q."/>
            <person name="Xiao L."/>
            <person name="Rajput S."/>
            <person name="Deng P."/>
            <person name="Jia W."/>
            <person name="Huang R."/>
            <person name="Zhang M."/>
            <person name="Sun Y."/>
            <person name="Hu J."/>
            <person name="Fu X."/>
            <person name="Schnable P.S."/>
            <person name="Li F."/>
            <person name="Zhang H."/>
            <person name="Feng B."/>
            <person name="Zhu X."/>
            <person name="Liu R."/>
            <person name="Schnable J.C."/>
            <person name="Zhu J.-K."/>
            <person name="Zhang H."/>
        </authorList>
    </citation>
    <scope>NUCLEOTIDE SEQUENCE [LARGE SCALE GENOMIC DNA]</scope>
</reference>
<organism evidence="2 3">
    <name type="scientific">Panicum miliaceum</name>
    <name type="common">Proso millet</name>
    <name type="synonym">Broomcorn millet</name>
    <dbReference type="NCBI Taxonomy" id="4540"/>
    <lineage>
        <taxon>Eukaryota</taxon>
        <taxon>Viridiplantae</taxon>
        <taxon>Streptophyta</taxon>
        <taxon>Embryophyta</taxon>
        <taxon>Tracheophyta</taxon>
        <taxon>Spermatophyta</taxon>
        <taxon>Magnoliopsida</taxon>
        <taxon>Liliopsida</taxon>
        <taxon>Poales</taxon>
        <taxon>Poaceae</taxon>
        <taxon>PACMAD clade</taxon>
        <taxon>Panicoideae</taxon>
        <taxon>Panicodae</taxon>
        <taxon>Paniceae</taxon>
        <taxon>Panicinae</taxon>
        <taxon>Panicum</taxon>
        <taxon>Panicum sect. Panicum</taxon>
    </lineage>
</organism>
<proteinExistence type="predicted"/>